<organism evidence="3 4">
    <name type="scientific">Suillus luteus UH-Slu-Lm8-n1</name>
    <dbReference type="NCBI Taxonomy" id="930992"/>
    <lineage>
        <taxon>Eukaryota</taxon>
        <taxon>Fungi</taxon>
        <taxon>Dikarya</taxon>
        <taxon>Basidiomycota</taxon>
        <taxon>Agaricomycotina</taxon>
        <taxon>Agaricomycetes</taxon>
        <taxon>Agaricomycetidae</taxon>
        <taxon>Boletales</taxon>
        <taxon>Suillineae</taxon>
        <taxon>Suillaceae</taxon>
        <taxon>Suillus</taxon>
    </lineage>
</organism>
<dbReference type="InterPro" id="IPR024768">
    <property type="entry name" value="Marf1"/>
</dbReference>
<dbReference type="AlphaFoldDB" id="A0A0D0BIM1"/>
<dbReference type="InParanoid" id="A0A0D0BIM1"/>
<feature type="compositionally biased region" description="Low complexity" evidence="1">
    <location>
        <begin position="644"/>
        <end position="654"/>
    </location>
</feature>
<dbReference type="OrthoDB" id="549353at2759"/>
<feature type="region of interest" description="Disordered" evidence="1">
    <location>
        <begin position="191"/>
        <end position="211"/>
    </location>
</feature>
<dbReference type="STRING" id="930992.A0A0D0BIM1"/>
<feature type="compositionally biased region" description="Low complexity" evidence="1">
    <location>
        <begin position="490"/>
        <end position="509"/>
    </location>
</feature>
<dbReference type="PANTHER" id="PTHR14379:SF3">
    <property type="entry name" value="MEIOSIS REGULATOR AND MRNA STABILITY FACTOR 1"/>
    <property type="match status" value="1"/>
</dbReference>
<dbReference type="PANTHER" id="PTHR14379">
    <property type="entry name" value="LIMKAIN B LKAP"/>
    <property type="match status" value="1"/>
</dbReference>
<evidence type="ECO:0000313" key="3">
    <source>
        <dbReference type="EMBL" id="KIK45862.1"/>
    </source>
</evidence>
<dbReference type="Pfam" id="PF01936">
    <property type="entry name" value="NYN"/>
    <property type="match status" value="1"/>
</dbReference>
<sequence>MSNHRKVAIFWDYENCSPPLNSQGHAIVNGIRRIAHVFGYVTSFKAYFDMSSQSSTKSVGFRSDLQSSGVSIIDCPHNGRKEVVDKMILVDMIAFAVDNPSPATIILIAGDRDYAYAISTLRLRQYTVVLIVPPAPNIPQSLESQASVVVDWNFAILGKRTEADAAPVRQPYRNLDEDIVERLSREIRDSNEDPAVTLLSSNFPTTPGHTRRVSAEELLQPPAFEQDSDPASGDATQPASTCTSKKVGSTIPETPVRPRFESVASRARSATQSTHNVPDIEQGSGSPLKEHKALSNESLVDGFVSCANEIQDATQDPFAGTLTGLQRNQNSAESSLPPSTGSPNFTLSPPPAVTFSVNVEHAPLPFSSHTRTISGGTPVAFGSISQNTVPTIVPLSPVFSRGQNDVSTASKPANIDPTSAMLDNHAVASDKAALEDAFGIDDDDRDDNGSTSDEFGASADSPLWTKVDDFSHTEVANSPYDSPPAHSVISLSPASSSAPSPSSPSSLSLTADGSDVSPSNVDNSPQQATSVMSDYKDKPPTECQAPLTKSVEDEIRLIATPRFLPLINLLLLARSKGEMKSSRSAIAVDLVKSDKNLYKRVGVTRFAQYTALAEKASLVKLTARKGATWIELHPNLYSQDVDSDPGTSSTPSTVHNDNSPIPPDNTPYTKTPAPHSGTTPPSSAALPSTIKASALNPKAPPFVAVPIPLCFQPLVACLTKAHNAGIAEPLRSAVDQALGFAVYSEVGMVGLREYLTEAIYAGVVECGHNWVKLHPDVRSGKRSC</sequence>
<feature type="region of interest" description="Disordered" evidence="1">
    <location>
        <begin position="640"/>
        <end position="685"/>
    </location>
</feature>
<feature type="region of interest" description="Disordered" evidence="1">
    <location>
        <begin position="327"/>
        <end position="349"/>
    </location>
</feature>
<gene>
    <name evidence="3" type="ORF">CY34DRAFT_801019</name>
</gene>
<dbReference type="Proteomes" id="UP000054485">
    <property type="component" value="Unassembled WGS sequence"/>
</dbReference>
<feature type="compositionally biased region" description="Polar residues" evidence="1">
    <location>
        <begin position="516"/>
        <end position="532"/>
    </location>
</feature>
<protein>
    <recommendedName>
        <fullName evidence="2">NYN domain-containing protein</fullName>
    </recommendedName>
</protein>
<name>A0A0D0BIM1_9AGAM</name>
<evidence type="ECO:0000256" key="1">
    <source>
        <dbReference type="SAM" id="MobiDB-lite"/>
    </source>
</evidence>
<dbReference type="GO" id="GO:0005777">
    <property type="term" value="C:peroxisome"/>
    <property type="evidence" value="ECO:0007669"/>
    <property type="project" value="InterPro"/>
</dbReference>
<dbReference type="EMBL" id="KN835166">
    <property type="protein sequence ID" value="KIK45862.1"/>
    <property type="molecule type" value="Genomic_DNA"/>
</dbReference>
<dbReference type="GO" id="GO:0010468">
    <property type="term" value="P:regulation of gene expression"/>
    <property type="evidence" value="ECO:0007669"/>
    <property type="project" value="InterPro"/>
</dbReference>
<dbReference type="InterPro" id="IPR021139">
    <property type="entry name" value="NYN"/>
</dbReference>
<evidence type="ECO:0000313" key="4">
    <source>
        <dbReference type="Proteomes" id="UP000054485"/>
    </source>
</evidence>
<feature type="domain" description="NYN" evidence="2">
    <location>
        <begin position="6"/>
        <end position="150"/>
    </location>
</feature>
<feature type="compositionally biased region" description="Polar residues" evidence="1">
    <location>
        <begin position="327"/>
        <end position="347"/>
    </location>
</feature>
<feature type="region of interest" description="Disordered" evidence="1">
    <location>
        <begin position="475"/>
        <end position="543"/>
    </location>
</feature>
<feature type="compositionally biased region" description="Polar residues" evidence="1">
    <location>
        <begin position="234"/>
        <end position="247"/>
    </location>
</feature>
<keyword evidence="4" id="KW-1185">Reference proteome</keyword>
<feature type="region of interest" description="Disordered" evidence="1">
    <location>
        <begin position="439"/>
        <end position="462"/>
    </location>
</feature>
<accession>A0A0D0BIM1</accession>
<dbReference type="Gene3D" id="3.40.50.1010">
    <property type="entry name" value="5'-nuclease"/>
    <property type="match status" value="1"/>
</dbReference>
<proteinExistence type="predicted"/>
<dbReference type="CDD" id="cd10910">
    <property type="entry name" value="PIN_limkain_b1_N_like"/>
    <property type="match status" value="1"/>
</dbReference>
<feature type="compositionally biased region" description="Polar residues" evidence="1">
    <location>
        <begin position="198"/>
        <end position="208"/>
    </location>
</feature>
<reference evidence="4" key="2">
    <citation type="submission" date="2015-01" db="EMBL/GenBank/DDBJ databases">
        <title>Evolutionary Origins and Diversification of the Mycorrhizal Mutualists.</title>
        <authorList>
            <consortium name="DOE Joint Genome Institute"/>
            <consortium name="Mycorrhizal Genomics Consortium"/>
            <person name="Kohler A."/>
            <person name="Kuo A."/>
            <person name="Nagy L.G."/>
            <person name="Floudas D."/>
            <person name="Copeland A."/>
            <person name="Barry K.W."/>
            <person name="Cichocki N."/>
            <person name="Veneault-Fourrey C."/>
            <person name="LaButti K."/>
            <person name="Lindquist E.A."/>
            <person name="Lipzen A."/>
            <person name="Lundell T."/>
            <person name="Morin E."/>
            <person name="Murat C."/>
            <person name="Riley R."/>
            <person name="Ohm R."/>
            <person name="Sun H."/>
            <person name="Tunlid A."/>
            <person name="Henrissat B."/>
            <person name="Grigoriev I.V."/>
            <person name="Hibbett D.S."/>
            <person name="Martin F."/>
        </authorList>
    </citation>
    <scope>NUCLEOTIDE SEQUENCE [LARGE SCALE GENOMIC DNA]</scope>
    <source>
        <strain evidence="4">UH-Slu-Lm8-n1</strain>
    </source>
</reference>
<dbReference type="GO" id="GO:0004540">
    <property type="term" value="F:RNA nuclease activity"/>
    <property type="evidence" value="ECO:0007669"/>
    <property type="project" value="InterPro"/>
</dbReference>
<dbReference type="HOGENOM" id="CLU_019899_0_0_1"/>
<evidence type="ECO:0000259" key="2">
    <source>
        <dbReference type="Pfam" id="PF01936"/>
    </source>
</evidence>
<dbReference type="GO" id="GO:1905762">
    <property type="term" value="F:CCR4-NOT complex binding"/>
    <property type="evidence" value="ECO:0007669"/>
    <property type="project" value="TreeGrafter"/>
</dbReference>
<feature type="compositionally biased region" description="Polar residues" evidence="1">
    <location>
        <begin position="676"/>
        <end position="685"/>
    </location>
</feature>
<feature type="region of interest" description="Disordered" evidence="1">
    <location>
        <begin position="223"/>
        <end position="289"/>
    </location>
</feature>
<reference evidence="3 4" key="1">
    <citation type="submission" date="2014-04" db="EMBL/GenBank/DDBJ databases">
        <authorList>
            <consortium name="DOE Joint Genome Institute"/>
            <person name="Kuo A."/>
            <person name="Ruytinx J."/>
            <person name="Rineau F."/>
            <person name="Colpaert J."/>
            <person name="Kohler A."/>
            <person name="Nagy L.G."/>
            <person name="Floudas D."/>
            <person name="Copeland A."/>
            <person name="Barry K.W."/>
            <person name="Cichocki N."/>
            <person name="Veneault-Fourrey C."/>
            <person name="LaButti K."/>
            <person name="Lindquist E.A."/>
            <person name="Lipzen A."/>
            <person name="Lundell T."/>
            <person name="Morin E."/>
            <person name="Murat C."/>
            <person name="Sun H."/>
            <person name="Tunlid A."/>
            <person name="Henrissat B."/>
            <person name="Grigoriev I.V."/>
            <person name="Hibbett D.S."/>
            <person name="Martin F."/>
            <person name="Nordberg H.P."/>
            <person name="Cantor M.N."/>
            <person name="Hua S.X."/>
        </authorList>
    </citation>
    <scope>NUCLEOTIDE SEQUENCE [LARGE SCALE GENOMIC DNA]</scope>
    <source>
        <strain evidence="3 4">UH-Slu-Lm8-n1</strain>
    </source>
</reference>